<gene>
    <name evidence="1" type="ORF">DIT68_07475</name>
</gene>
<reference evidence="1 2" key="2">
    <citation type="submission" date="2018-05" db="EMBL/GenBank/DDBJ databases">
        <authorList>
            <person name="Lanie J.A."/>
            <person name="Ng W.-L."/>
            <person name="Kazmierczak K.M."/>
            <person name="Andrzejewski T.M."/>
            <person name="Davidsen T.M."/>
            <person name="Wayne K.J."/>
            <person name="Tettelin H."/>
            <person name="Glass J.I."/>
            <person name="Rusch D."/>
            <person name="Podicherti R."/>
            <person name="Tsui H.-C.T."/>
            <person name="Winkler M.E."/>
        </authorList>
    </citation>
    <scope>NUCLEOTIDE SEQUENCE [LARGE SCALE GENOMIC DNA]</scope>
    <source>
        <strain evidence="1 2">C305</strain>
    </source>
</reference>
<dbReference type="EMBL" id="QFRJ01000004">
    <property type="protein sequence ID" value="PWH85923.1"/>
    <property type="molecule type" value="Genomic_DNA"/>
</dbReference>
<comment type="caution">
    <text evidence="1">The sequence shown here is derived from an EMBL/GenBank/DDBJ whole genome shotgun (WGS) entry which is preliminary data.</text>
</comment>
<dbReference type="AlphaFoldDB" id="A0A2U2XDQ9"/>
<keyword evidence="2" id="KW-1185">Reference proteome</keyword>
<dbReference type="RefSeq" id="WP_109359200.1">
    <property type="nucleotide sequence ID" value="NZ_QFRJ01000004.1"/>
</dbReference>
<organism evidence="1 2">
    <name type="scientific">Brumimicrobium oceani</name>
    <dbReference type="NCBI Taxonomy" id="2100725"/>
    <lineage>
        <taxon>Bacteria</taxon>
        <taxon>Pseudomonadati</taxon>
        <taxon>Bacteroidota</taxon>
        <taxon>Flavobacteriia</taxon>
        <taxon>Flavobacteriales</taxon>
        <taxon>Crocinitomicaceae</taxon>
        <taxon>Brumimicrobium</taxon>
    </lineage>
</organism>
<evidence type="ECO:0000313" key="1">
    <source>
        <dbReference type="EMBL" id="PWH85923.1"/>
    </source>
</evidence>
<name>A0A2U2XDQ9_9FLAO</name>
<evidence type="ECO:0000313" key="2">
    <source>
        <dbReference type="Proteomes" id="UP000245370"/>
    </source>
</evidence>
<accession>A0A2U2XDQ9</accession>
<dbReference type="OrthoDB" id="1467559at2"/>
<reference evidence="1 2" key="1">
    <citation type="submission" date="2018-05" db="EMBL/GenBank/DDBJ databases">
        <title>Brumimicrobium oceani sp. nov., isolated from coastal sediment.</title>
        <authorList>
            <person name="Kou Y."/>
        </authorList>
    </citation>
    <scope>NUCLEOTIDE SEQUENCE [LARGE SCALE GENOMIC DNA]</scope>
    <source>
        <strain evidence="1 2">C305</strain>
    </source>
</reference>
<proteinExistence type="predicted"/>
<protein>
    <submittedName>
        <fullName evidence="1">Uncharacterized protein</fullName>
    </submittedName>
</protein>
<sequence length="123" mass="14200">MKDLKKGENSDLTKAFIENDFAAEVFSQLSKEFAKVGILIEFSDEELSSFESFQKRLSDEIELIMRTSASRIDQLLYVADLPEDKVKAAFRDNENPVTELAKMLLMRIAQKVNFRRRHKLGLL</sequence>
<dbReference type="Proteomes" id="UP000245370">
    <property type="component" value="Unassembled WGS sequence"/>
</dbReference>